<dbReference type="Proteomes" id="UP001303115">
    <property type="component" value="Unassembled WGS sequence"/>
</dbReference>
<protein>
    <submittedName>
        <fullName evidence="2">Uncharacterized protein</fullName>
    </submittedName>
</protein>
<keyword evidence="1" id="KW-0472">Membrane</keyword>
<gene>
    <name evidence="2" type="ORF">C8A01DRAFT_40014</name>
</gene>
<keyword evidence="1" id="KW-1133">Transmembrane helix</keyword>
<evidence type="ECO:0000256" key="1">
    <source>
        <dbReference type="SAM" id="Phobius"/>
    </source>
</evidence>
<evidence type="ECO:0000313" key="2">
    <source>
        <dbReference type="EMBL" id="KAK4033535.1"/>
    </source>
</evidence>
<reference evidence="3" key="1">
    <citation type="journal article" date="2023" name="Mol. Phylogenet. Evol.">
        <title>Genome-scale phylogeny and comparative genomics of the fungal order Sordariales.</title>
        <authorList>
            <person name="Hensen N."/>
            <person name="Bonometti L."/>
            <person name="Westerberg I."/>
            <person name="Brannstrom I.O."/>
            <person name="Guillou S."/>
            <person name="Cros-Aarteil S."/>
            <person name="Calhoun S."/>
            <person name="Haridas S."/>
            <person name="Kuo A."/>
            <person name="Mondo S."/>
            <person name="Pangilinan J."/>
            <person name="Riley R."/>
            <person name="LaButti K."/>
            <person name="Andreopoulos B."/>
            <person name="Lipzen A."/>
            <person name="Chen C."/>
            <person name="Yan M."/>
            <person name="Daum C."/>
            <person name="Ng V."/>
            <person name="Clum A."/>
            <person name="Steindorff A."/>
            <person name="Ohm R.A."/>
            <person name="Martin F."/>
            <person name="Silar P."/>
            <person name="Natvig D.O."/>
            <person name="Lalanne C."/>
            <person name="Gautier V."/>
            <person name="Ament-Velasquez S.L."/>
            <person name="Kruys A."/>
            <person name="Hutchinson M.I."/>
            <person name="Powell A.J."/>
            <person name="Barry K."/>
            <person name="Miller A.N."/>
            <person name="Grigoriev I.V."/>
            <person name="Debuchy R."/>
            <person name="Gladieux P."/>
            <person name="Hiltunen Thoren M."/>
            <person name="Johannesson H."/>
        </authorList>
    </citation>
    <scope>NUCLEOTIDE SEQUENCE [LARGE SCALE GENOMIC DNA]</scope>
    <source>
        <strain evidence="3">CBS 284.82</strain>
    </source>
</reference>
<feature type="transmembrane region" description="Helical" evidence="1">
    <location>
        <begin position="151"/>
        <end position="177"/>
    </location>
</feature>
<dbReference type="EMBL" id="MU854524">
    <property type="protein sequence ID" value="KAK4033535.1"/>
    <property type="molecule type" value="Genomic_DNA"/>
</dbReference>
<comment type="caution">
    <text evidence="2">The sequence shown here is derived from an EMBL/GenBank/DDBJ whole genome shotgun (WGS) entry which is preliminary data.</text>
</comment>
<feature type="transmembrane region" description="Helical" evidence="1">
    <location>
        <begin position="183"/>
        <end position="202"/>
    </location>
</feature>
<dbReference type="AlphaFoldDB" id="A0AAN6P8B1"/>
<evidence type="ECO:0000313" key="3">
    <source>
        <dbReference type="Proteomes" id="UP001303115"/>
    </source>
</evidence>
<sequence>MQLLTVKRLQSDLVREALQHRYLSEGEPDPTWLGPEADYSSSTMRQYVLALQDYDYMVQRAARRGDPFLVSSASTAGFALLKEHLESIIKSQPAQNDISSTAGGNKGDPVFSARSDLDYLLWLGNPKLDVLSELKAFRRAMTANVSNLKAYLYRLSAALAVSMFLIAPMVTIIFIPGLGQQRASGVAAGFIFIFAVAAAVVFKDNFGVVSATAAYAAVLVVFVSAGQAVVV</sequence>
<keyword evidence="3" id="KW-1185">Reference proteome</keyword>
<keyword evidence="1" id="KW-0812">Transmembrane</keyword>
<feature type="transmembrane region" description="Helical" evidence="1">
    <location>
        <begin position="209"/>
        <end position="230"/>
    </location>
</feature>
<accession>A0AAN6P8B1</accession>
<name>A0AAN6P8B1_9PEZI</name>
<organism evidence="2 3">
    <name type="scientific">Parachaetomium inaequale</name>
    <dbReference type="NCBI Taxonomy" id="2588326"/>
    <lineage>
        <taxon>Eukaryota</taxon>
        <taxon>Fungi</taxon>
        <taxon>Dikarya</taxon>
        <taxon>Ascomycota</taxon>
        <taxon>Pezizomycotina</taxon>
        <taxon>Sordariomycetes</taxon>
        <taxon>Sordariomycetidae</taxon>
        <taxon>Sordariales</taxon>
        <taxon>Chaetomiaceae</taxon>
        <taxon>Parachaetomium</taxon>
    </lineage>
</organism>
<proteinExistence type="predicted"/>